<dbReference type="RefSeq" id="XP_067757491.1">
    <property type="nucleotide sequence ID" value="XM_067901128.1"/>
</dbReference>
<accession>A0A836LI77</accession>
<proteinExistence type="predicted"/>
<name>A0A836LI77_9TRYP</name>
<dbReference type="EMBL" id="JAFJZO010000021">
    <property type="protein sequence ID" value="KAG5505823.1"/>
    <property type="molecule type" value="Genomic_DNA"/>
</dbReference>
<keyword evidence="2" id="KW-1185">Reference proteome</keyword>
<evidence type="ECO:0000313" key="1">
    <source>
        <dbReference type="EMBL" id="KAG5505823.1"/>
    </source>
</evidence>
<dbReference type="KEGG" id="phet:94291205"/>
<comment type="caution">
    <text evidence="1">The sequence shown here is derived from an EMBL/GenBank/DDBJ whole genome shotgun (WGS) entry which is preliminary data.</text>
</comment>
<evidence type="ECO:0000313" key="2">
    <source>
        <dbReference type="Proteomes" id="UP000674318"/>
    </source>
</evidence>
<gene>
    <name evidence="1" type="ORF">JKF63_05159</name>
</gene>
<dbReference type="OrthoDB" id="270966at2759"/>
<dbReference type="Proteomes" id="UP000674318">
    <property type="component" value="Chromosome 21"/>
</dbReference>
<protein>
    <submittedName>
        <fullName evidence="1">Uncharacterized protein</fullName>
    </submittedName>
</protein>
<organism evidence="1 2">
    <name type="scientific">Porcisia hertigi</name>
    <dbReference type="NCBI Taxonomy" id="2761500"/>
    <lineage>
        <taxon>Eukaryota</taxon>
        <taxon>Discoba</taxon>
        <taxon>Euglenozoa</taxon>
        <taxon>Kinetoplastea</taxon>
        <taxon>Metakinetoplastina</taxon>
        <taxon>Trypanosomatida</taxon>
        <taxon>Trypanosomatidae</taxon>
        <taxon>Leishmaniinae</taxon>
        <taxon>Porcisia</taxon>
    </lineage>
</organism>
<sequence>MTSEVHTDTTDCPAVGTARVRVRYILTGACPPAYSGCVVQALVPLQQPDGSLTTVETMKTQFCNNCSANMKELGGTISKATIRLLKAGCVLDDKDFFEHHLTATEKKTCLAQAGETVGDSVTDAQKPSVVMHMVVQKNRVLLVKIPKREKNKVSSTSESGNIGEGHNLKKDSCCSVL</sequence>
<dbReference type="AlphaFoldDB" id="A0A836LI77"/>
<reference evidence="1 2" key="1">
    <citation type="submission" date="2021-02" db="EMBL/GenBank/DDBJ databases">
        <title>Porcisia hertigi Genome sequencing and assembly.</title>
        <authorList>
            <person name="Almutairi H."/>
            <person name="Gatherer D."/>
        </authorList>
    </citation>
    <scope>NUCLEOTIDE SEQUENCE [LARGE SCALE GENOMIC DNA]</scope>
    <source>
        <strain evidence="1 2">C119</strain>
    </source>
</reference>
<dbReference type="GeneID" id="94291205"/>